<dbReference type="GO" id="GO:0005829">
    <property type="term" value="C:cytosol"/>
    <property type="evidence" value="ECO:0007669"/>
    <property type="project" value="TreeGrafter"/>
</dbReference>
<dbReference type="Gene3D" id="3.30.420.510">
    <property type="match status" value="1"/>
</dbReference>
<dbReference type="CDD" id="cd24123">
    <property type="entry name" value="ASKHA_NBD_PanK-II_Pank4"/>
    <property type="match status" value="1"/>
</dbReference>
<dbReference type="RefSeq" id="XP_014570936.1">
    <property type="nucleotide sequence ID" value="XM_014715450.1"/>
</dbReference>
<dbReference type="AlphaFoldDB" id="G7EAG3"/>
<gene>
    <name evidence="5" type="primary">Mo06526</name>
    <name evidence="5" type="ORF">E5Q_06526</name>
</gene>
<dbReference type="GO" id="GO:0006508">
    <property type="term" value="P:proteolysis"/>
    <property type="evidence" value="ECO:0007669"/>
    <property type="project" value="InterPro"/>
</dbReference>
<feature type="region of interest" description="Disordered" evidence="4">
    <location>
        <begin position="283"/>
        <end position="321"/>
    </location>
</feature>
<evidence type="ECO:0000313" key="6">
    <source>
        <dbReference type="Proteomes" id="UP000009131"/>
    </source>
</evidence>
<dbReference type="EMBL" id="BABT02000240">
    <property type="protein sequence ID" value="GAA99823.1"/>
    <property type="molecule type" value="Genomic_DNA"/>
</dbReference>
<dbReference type="eggNOG" id="KOG2201">
    <property type="taxonomic scope" value="Eukaryota"/>
</dbReference>
<dbReference type="GO" id="GO:0015937">
    <property type="term" value="P:coenzyme A biosynthetic process"/>
    <property type="evidence" value="ECO:0007669"/>
    <property type="project" value="UniProtKB-KW"/>
</dbReference>
<dbReference type="NCBIfam" id="TIGR00555">
    <property type="entry name" value="panK_eukar"/>
    <property type="match status" value="1"/>
</dbReference>
<sequence length="1068" mass="117114">MDAGLSMSNFSLDDARLPSRSAANTSVLVDIEGAEIVDEDPARETRDIYLPRHTEFISHIALDIGGSLAKVVYFTRVPHKKLQGTKLEYDCPGPAEQSASTSATSGSKGLVNGKSIASLGSAIEDEPPRPPSPFKPNGILGPKALQKQAEQAMPARGHFASPTSRVKPGMMKRRASVTELPGGRLNFIKFETDKLDDCIKFIKDLIESSSRSHGVALDEMKKGVKIMATGGGSYLFYERLRAELGVDVTKEEEMDCLITGLTFITEIPNEVFWYSDELLPQSADTDEEPKQAQEVRRKLSDPIPSPEASVPLDSEMRPDPLPIEALPRPSANPPMYSLLFDSHPTPHFPCMLVNIGSGVSIIKVDDYGKFERISGTSLGGGTLWGLLSIITGAESFDEMLAMSEKGDNAYVDMLVGDIYGSDYSKIGLKSTTIASSFGKVFRKGRQKQDFKPEDISRSLLYAISNNIGQIAYMNAEKHGLDRIYFGGCFIRGHAATISTLSYAIRFWSKGTKKALFLRHEGYLGSIGAWLKNIEQETGSTLDRIMLVFVSLLALASSASVYAASPALPIGFSISRRSQPMIPFDRALVRDVPDALTIDMPINHFPGDPKYQPTNETFKLRYFVNADHYKPGGAVLIWNAGEGSADDQTAAIFSNRTFIYNLTQSTNSVGIVLEHRYYGKSIPMPSFSTDDLQYLTVEQALADWEYFAKNAELPTLPQLITQNKAPLIYLGASYSGALAAWQSVVYPTTFWGYIASSAVTVSILDFAAYVNPVRDFAPRDCVANLSAALDLIDTTSESMRKPLQSIFGLPQDQLEFVDFVNVLAEGPLEWQSSSGNQREFSAFCDAISTGDGVQASDTLLEESGLAAASEPARSAVLRYASYITNRTLTDCEDGNLNKCFGTNNATDLQLADLDQDWRLWAWQTCSQMAFFMTGNVPTGEAAIMSKHIDLAYYKRVCQTTFPPGTFNKLPEVPDMASVLKYGGYGIRHPRLAFVDGTEDPWRPCTPHADAAPPRISTTDEPYLLVQGGVHGADFGGRYGPNQTATNNEARATELSILQSWIADWQRLHQ</sequence>
<dbReference type="InterPro" id="IPR043129">
    <property type="entry name" value="ATPase_NBD"/>
</dbReference>
<keyword evidence="1" id="KW-0547">Nucleotide-binding</keyword>
<evidence type="ECO:0000313" key="5">
    <source>
        <dbReference type="EMBL" id="GAA99823.1"/>
    </source>
</evidence>
<proteinExistence type="predicted"/>
<dbReference type="InParanoid" id="G7EAG3"/>
<dbReference type="FunFam" id="3.30.420.40:FF:000115">
    <property type="entry name" value="Pantothenate kinase PanK"/>
    <property type="match status" value="1"/>
</dbReference>
<dbReference type="STRING" id="764103.G7EAG3"/>
<dbReference type="GO" id="GO:0070008">
    <property type="term" value="F:serine-type exopeptidase activity"/>
    <property type="evidence" value="ECO:0007669"/>
    <property type="project" value="InterPro"/>
</dbReference>
<reference evidence="5 6" key="1">
    <citation type="journal article" date="2011" name="J. Gen. Appl. Microbiol.">
        <title>Draft genome sequencing of the enigmatic basidiomycete Mixia osmundae.</title>
        <authorList>
            <person name="Nishida H."/>
            <person name="Nagatsuka Y."/>
            <person name="Sugiyama J."/>
        </authorList>
    </citation>
    <scope>NUCLEOTIDE SEQUENCE [LARGE SCALE GENOMIC DNA]</scope>
    <source>
        <strain evidence="6">CBS 9802 / IAM 14324 / JCM 22182 / KY 12970</strain>
    </source>
</reference>
<feature type="region of interest" description="Disordered" evidence="4">
    <location>
        <begin position="121"/>
        <end position="170"/>
    </location>
</feature>
<accession>G7EAG3</accession>
<protein>
    <submittedName>
        <fullName evidence="5">Uncharacterized protein</fullName>
    </submittedName>
</protein>
<dbReference type="OrthoDB" id="498611at2759"/>
<evidence type="ECO:0000256" key="1">
    <source>
        <dbReference type="ARBA" id="ARBA00022741"/>
    </source>
</evidence>
<evidence type="ECO:0000256" key="4">
    <source>
        <dbReference type="SAM" id="MobiDB-lite"/>
    </source>
</evidence>
<dbReference type="Pfam" id="PF05577">
    <property type="entry name" value="Peptidase_S28"/>
    <property type="match status" value="1"/>
</dbReference>
<dbReference type="SUPFAM" id="SSF53067">
    <property type="entry name" value="Actin-like ATPase domain"/>
    <property type="match status" value="2"/>
</dbReference>
<dbReference type="GO" id="GO:0005634">
    <property type="term" value="C:nucleus"/>
    <property type="evidence" value="ECO:0007669"/>
    <property type="project" value="TreeGrafter"/>
</dbReference>
<dbReference type="Gene3D" id="3.30.420.40">
    <property type="match status" value="1"/>
</dbReference>
<dbReference type="Pfam" id="PF03630">
    <property type="entry name" value="Fumble"/>
    <property type="match status" value="2"/>
</dbReference>
<keyword evidence="3" id="KW-0173">Coenzyme A biosynthesis</keyword>
<evidence type="ECO:0000256" key="2">
    <source>
        <dbReference type="ARBA" id="ARBA00022840"/>
    </source>
</evidence>
<keyword evidence="2" id="KW-0067">ATP-binding</keyword>
<dbReference type="HOGENOM" id="CLU_288041_0_0_1"/>
<dbReference type="Gene3D" id="3.40.50.1820">
    <property type="entry name" value="alpha/beta hydrolase"/>
    <property type="match status" value="2"/>
</dbReference>
<name>G7EAG3_MIXOS</name>
<dbReference type="eggNOG" id="KOG2182">
    <property type="taxonomic scope" value="Eukaryota"/>
</dbReference>
<comment type="caution">
    <text evidence="5">The sequence shown here is derived from an EMBL/GenBank/DDBJ whole genome shotgun (WGS) entry which is preliminary data.</text>
</comment>
<dbReference type="PANTHER" id="PTHR12280">
    <property type="entry name" value="PANTOTHENATE KINASE"/>
    <property type="match status" value="1"/>
</dbReference>
<dbReference type="InterPro" id="IPR029058">
    <property type="entry name" value="AB_hydrolase_fold"/>
</dbReference>
<dbReference type="GO" id="GO:0005524">
    <property type="term" value="F:ATP binding"/>
    <property type="evidence" value="ECO:0007669"/>
    <property type="project" value="UniProtKB-KW"/>
</dbReference>
<dbReference type="SUPFAM" id="SSF53474">
    <property type="entry name" value="alpha/beta-Hydrolases"/>
    <property type="match status" value="1"/>
</dbReference>
<dbReference type="PANTHER" id="PTHR12280:SF20">
    <property type="entry name" value="4'-PHOSPHOPANTETHEINE PHOSPHATASE"/>
    <property type="match status" value="1"/>
</dbReference>
<dbReference type="InterPro" id="IPR004567">
    <property type="entry name" value="Type_II_PanK"/>
</dbReference>
<feature type="compositionally biased region" description="Basic and acidic residues" evidence="4">
    <location>
        <begin position="288"/>
        <end position="300"/>
    </location>
</feature>
<dbReference type="InterPro" id="IPR008758">
    <property type="entry name" value="Peptidase_S28"/>
</dbReference>
<dbReference type="Proteomes" id="UP000009131">
    <property type="component" value="Unassembled WGS sequence"/>
</dbReference>
<keyword evidence="6" id="KW-1185">Reference proteome</keyword>
<organism evidence="5 6">
    <name type="scientific">Mixia osmundae (strain CBS 9802 / IAM 14324 / JCM 22182 / KY 12970)</name>
    <dbReference type="NCBI Taxonomy" id="764103"/>
    <lineage>
        <taxon>Eukaryota</taxon>
        <taxon>Fungi</taxon>
        <taxon>Dikarya</taxon>
        <taxon>Basidiomycota</taxon>
        <taxon>Pucciniomycotina</taxon>
        <taxon>Mixiomycetes</taxon>
        <taxon>Mixiales</taxon>
        <taxon>Mixiaceae</taxon>
        <taxon>Mixia</taxon>
    </lineage>
</organism>
<dbReference type="GO" id="GO:0004594">
    <property type="term" value="F:pantothenate kinase activity"/>
    <property type="evidence" value="ECO:0007669"/>
    <property type="project" value="TreeGrafter"/>
</dbReference>
<reference evidence="5 6" key="2">
    <citation type="journal article" date="2012" name="Open Biol.">
        <title>Characteristics of nucleosomes and linker DNA regions on the genome of the basidiomycete Mixia osmundae revealed by mono- and dinucleosome mapping.</title>
        <authorList>
            <person name="Nishida H."/>
            <person name="Kondo S."/>
            <person name="Matsumoto T."/>
            <person name="Suzuki Y."/>
            <person name="Yoshikawa H."/>
            <person name="Taylor T.D."/>
            <person name="Sugiyama J."/>
        </authorList>
    </citation>
    <scope>NUCLEOTIDE SEQUENCE [LARGE SCALE GENOMIC DNA]</scope>
    <source>
        <strain evidence="6">CBS 9802 / IAM 14324 / JCM 22182 / KY 12970</strain>
    </source>
</reference>
<evidence type="ECO:0000256" key="3">
    <source>
        <dbReference type="ARBA" id="ARBA00022993"/>
    </source>
</evidence>